<protein>
    <submittedName>
        <fullName evidence="2">Uncharacterized protein</fullName>
    </submittedName>
</protein>
<keyword evidence="1" id="KW-0812">Transmembrane</keyword>
<sequence>MRIPTVSRFLCCIDLSTGNKIVAWIILIFYFIFIALAFLALIVGFNVDVTEYREVEVTSYEVAEDVENKTIVQNEIREIRTRKFSTAESMIVIIITCVLALVCIWFIYGINMRDKRKMMPYIIQNGVFGILFLGAAIFFLSIYFLIKSLILLYITICAYSLYSVYAYEDEQKQETEMMNANMDEYSHNYEAEGNFERAQQFQGP</sequence>
<keyword evidence="1" id="KW-1133">Transmembrane helix</keyword>
<comment type="caution">
    <text evidence="2">The sequence shown here is derived from an EMBL/GenBank/DDBJ whole genome shotgun (WGS) entry which is preliminary data.</text>
</comment>
<accession>A0A9J6BIC8</accession>
<keyword evidence="1" id="KW-0472">Membrane</keyword>
<dbReference type="Proteomes" id="UP001107558">
    <property type="component" value="Chromosome 4"/>
</dbReference>
<gene>
    <name evidence="2" type="ORF">PVAND_017533</name>
</gene>
<evidence type="ECO:0000313" key="3">
    <source>
        <dbReference type="Proteomes" id="UP001107558"/>
    </source>
</evidence>
<feature type="transmembrane region" description="Helical" evidence="1">
    <location>
        <begin position="150"/>
        <end position="167"/>
    </location>
</feature>
<feature type="transmembrane region" description="Helical" evidence="1">
    <location>
        <begin position="21"/>
        <end position="45"/>
    </location>
</feature>
<reference evidence="2" key="1">
    <citation type="submission" date="2021-03" db="EMBL/GenBank/DDBJ databases">
        <title>Chromosome level genome of the anhydrobiotic midge Polypedilum vanderplanki.</title>
        <authorList>
            <person name="Yoshida Y."/>
            <person name="Kikawada T."/>
            <person name="Gusev O."/>
        </authorList>
    </citation>
    <scope>NUCLEOTIDE SEQUENCE</scope>
    <source>
        <strain evidence="2">NIAS01</strain>
        <tissue evidence="2">Whole body or cell culture</tissue>
    </source>
</reference>
<evidence type="ECO:0000256" key="1">
    <source>
        <dbReference type="SAM" id="Phobius"/>
    </source>
</evidence>
<dbReference type="AlphaFoldDB" id="A0A9J6BIC8"/>
<evidence type="ECO:0000313" key="2">
    <source>
        <dbReference type="EMBL" id="KAG5669649.1"/>
    </source>
</evidence>
<dbReference type="OrthoDB" id="10471498at2759"/>
<dbReference type="EMBL" id="JADBJN010000004">
    <property type="protein sequence ID" value="KAG5669649.1"/>
    <property type="molecule type" value="Genomic_DNA"/>
</dbReference>
<keyword evidence="3" id="KW-1185">Reference proteome</keyword>
<feature type="transmembrane region" description="Helical" evidence="1">
    <location>
        <begin position="122"/>
        <end position="144"/>
    </location>
</feature>
<proteinExistence type="predicted"/>
<organism evidence="2 3">
    <name type="scientific">Polypedilum vanderplanki</name>
    <name type="common">Sleeping chironomid midge</name>
    <dbReference type="NCBI Taxonomy" id="319348"/>
    <lineage>
        <taxon>Eukaryota</taxon>
        <taxon>Metazoa</taxon>
        <taxon>Ecdysozoa</taxon>
        <taxon>Arthropoda</taxon>
        <taxon>Hexapoda</taxon>
        <taxon>Insecta</taxon>
        <taxon>Pterygota</taxon>
        <taxon>Neoptera</taxon>
        <taxon>Endopterygota</taxon>
        <taxon>Diptera</taxon>
        <taxon>Nematocera</taxon>
        <taxon>Chironomoidea</taxon>
        <taxon>Chironomidae</taxon>
        <taxon>Chironominae</taxon>
        <taxon>Polypedilum</taxon>
        <taxon>Polypedilum</taxon>
    </lineage>
</organism>
<name>A0A9J6BIC8_POLVA</name>
<feature type="transmembrane region" description="Helical" evidence="1">
    <location>
        <begin position="90"/>
        <end position="110"/>
    </location>
</feature>